<proteinExistence type="predicted"/>
<organism evidence="3 4">
    <name type="scientific">Caenorhabditis briggsae</name>
    <dbReference type="NCBI Taxonomy" id="6238"/>
    <lineage>
        <taxon>Eukaryota</taxon>
        <taxon>Metazoa</taxon>
        <taxon>Ecdysozoa</taxon>
        <taxon>Nematoda</taxon>
        <taxon>Chromadorea</taxon>
        <taxon>Rhabditida</taxon>
        <taxon>Rhabditina</taxon>
        <taxon>Rhabditomorpha</taxon>
        <taxon>Rhabditoidea</taxon>
        <taxon>Rhabditidae</taxon>
        <taxon>Peloderinae</taxon>
        <taxon>Caenorhabditis</taxon>
    </lineage>
</organism>
<dbReference type="Proteomes" id="UP000008549">
    <property type="component" value="Unassembled WGS sequence"/>
</dbReference>
<feature type="compositionally biased region" description="Polar residues" evidence="1">
    <location>
        <begin position="78"/>
        <end position="94"/>
    </location>
</feature>
<sequence length="433" mass="49698">MHSVVEINDPKRRNEIVNNFLKNRKEHKIKNLQERSDLEHVEDYRIEVFKPILESNKKLQEEIIDEKNKIVETLNNFKSPSQLSIGPPSTSTPKTNRKSLIKQPSVILPPSLPSSSPPQVVSNLIVSYLQDNSDRSNAGYSIKFNKAEKKYAIGNKDITFDQNIIKVNNEEYTATEGLMELLLKKSPDLNKITTEDSSNYQKILLCSNALYQGFDKESKRYNSDSSDKWKFIKSKYFVAKTPTTAGTSSTSGSSISFIPSNTNSLIDLLRLSIGSYQAGNKDEYNKIHAMLDELVKQKVIKKKDLGVIYLNIARMYISDQDKTPLRINKRKWVKQYNLTTQTLYDGLWALAKEMDVSRYIDRKPRNAVVDNVHLERTPELQLYKSSSAISSMSELYERSRQSKETVETFEKDERENCSKINLLKPVKSKMSQI</sequence>
<reference evidence="3 4" key="1">
    <citation type="journal article" date="2003" name="PLoS Biol.">
        <title>The genome sequence of Caenorhabditis briggsae: a platform for comparative genomics.</title>
        <authorList>
            <person name="Stein L.D."/>
            <person name="Bao Z."/>
            <person name="Blasiar D."/>
            <person name="Blumenthal T."/>
            <person name="Brent M.R."/>
            <person name="Chen N."/>
            <person name="Chinwalla A."/>
            <person name="Clarke L."/>
            <person name="Clee C."/>
            <person name="Coghlan A."/>
            <person name="Coulson A."/>
            <person name="D'Eustachio P."/>
            <person name="Fitch D.H."/>
            <person name="Fulton L.A."/>
            <person name="Fulton R.E."/>
            <person name="Griffiths-Jones S."/>
            <person name="Harris T.W."/>
            <person name="Hillier L.W."/>
            <person name="Kamath R."/>
            <person name="Kuwabara P.E."/>
            <person name="Mardis E.R."/>
            <person name="Marra M.A."/>
            <person name="Miner T.L."/>
            <person name="Minx P."/>
            <person name="Mullikin J.C."/>
            <person name="Plumb R.W."/>
            <person name="Rogers J."/>
            <person name="Schein J.E."/>
            <person name="Sohrmann M."/>
            <person name="Spieth J."/>
            <person name="Stajich J.E."/>
            <person name="Wei C."/>
            <person name="Willey D."/>
            <person name="Wilson R.K."/>
            <person name="Durbin R."/>
            <person name="Waterston R.H."/>
        </authorList>
    </citation>
    <scope>NUCLEOTIDE SEQUENCE [LARGE SCALE GENOMIC DNA]</scope>
    <source>
        <strain evidence="3 4">AF16</strain>
    </source>
</reference>
<evidence type="ECO:0000313" key="3">
    <source>
        <dbReference type="EMBL" id="CAP39131.1"/>
    </source>
</evidence>
<protein>
    <submittedName>
        <fullName evidence="3">Protein CBG22570</fullName>
    </submittedName>
</protein>
<evidence type="ECO:0000256" key="1">
    <source>
        <dbReference type="SAM" id="MobiDB-lite"/>
    </source>
</evidence>
<dbReference type="AlphaFoldDB" id="A8Y2K7"/>
<name>A8Y2K7_CAEBR</name>
<dbReference type="RefSeq" id="XP_002649079.1">
    <property type="nucleotide sequence ID" value="XM_002649033.1"/>
</dbReference>
<gene>
    <name evidence="3" type="ORF">CBG22570</name>
    <name evidence="3" type="ORF">CBG_22570</name>
</gene>
<dbReference type="eggNOG" id="ENOG502S824">
    <property type="taxonomic scope" value="Eukaryota"/>
</dbReference>
<reference evidence="3 4" key="2">
    <citation type="journal article" date="2011" name="PLoS Genet.">
        <title>Caenorhabditis briggsae recombinant inbred line genotypes reveal inter-strain incompatibility and the evolution of recombination.</title>
        <authorList>
            <person name="Ross J.A."/>
            <person name="Koboldt D.C."/>
            <person name="Staisch J.E."/>
            <person name="Chamberlin H.M."/>
            <person name="Gupta B.P."/>
            <person name="Miller R.D."/>
            <person name="Baird S.E."/>
            <person name="Haag E.S."/>
        </authorList>
    </citation>
    <scope>NUCLEOTIDE SEQUENCE [LARGE SCALE GENOMIC DNA]</scope>
    <source>
        <strain evidence="3 4">AF16</strain>
    </source>
</reference>
<keyword evidence="4" id="KW-1185">Reference proteome</keyword>
<dbReference type="PANTHER" id="PTHR35374">
    <property type="entry name" value="CYCLIN-DEPENDENT KINASE 11A-LIKE"/>
    <property type="match status" value="1"/>
</dbReference>
<dbReference type="PANTHER" id="PTHR35374:SF1">
    <property type="entry name" value="PROTEIN KINASE DOMAIN-CONTAINING PROTEIN"/>
    <property type="match status" value="1"/>
</dbReference>
<dbReference type="HOGENOM" id="CLU_031149_1_0_1"/>
<accession>A8Y2K7</accession>
<evidence type="ECO:0000313" key="4">
    <source>
        <dbReference type="Proteomes" id="UP000008549"/>
    </source>
</evidence>
<dbReference type="KEGG" id="cbr:CBG_22570"/>
<dbReference type="InterPro" id="IPR058520">
    <property type="entry name" value="DUF8207"/>
</dbReference>
<dbReference type="GeneID" id="8591095"/>
<dbReference type="CTD" id="8591095"/>
<dbReference type="Pfam" id="PF26634">
    <property type="entry name" value="DUF8207"/>
    <property type="match status" value="1"/>
</dbReference>
<evidence type="ECO:0000259" key="2">
    <source>
        <dbReference type="Pfam" id="PF26634"/>
    </source>
</evidence>
<dbReference type="EMBL" id="HE601538">
    <property type="protein sequence ID" value="CAP39131.1"/>
    <property type="molecule type" value="Genomic_DNA"/>
</dbReference>
<feature type="domain" description="DUF8207" evidence="2">
    <location>
        <begin position="137"/>
        <end position="237"/>
    </location>
</feature>
<feature type="region of interest" description="Disordered" evidence="1">
    <location>
        <begin position="78"/>
        <end position="97"/>
    </location>
</feature>